<dbReference type="Proteomes" id="UP001348817">
    <property type="component" value="Plasmid pFA5"/>
</dbReference>
<dbReference type="GO" id="GO:0020037">
    <property type="term" value="F:heme binding"/>
    <property type="evidence" value="ECO:0007669"/>
    <property type="project" value="InterPro"/>
</dbReference>
<keyword evidence="3" id="KW-0614">Plasmid</keyword>
<accession>A0AAU9D1M6</accession>
<protein>
    <recommendedName>
        <fullName evidence="5">Cytochrome c domain-containing protein</fullName>
    </recommendedName>
</protein>
<dbReference type="InterPro" id="IPR036909">
    <property type="entry name" value="Cyt_c-like_dom_sf"/>
</dbReference>
<geneLocation type="plasmid" evidence="3 4">
    <name>pFA5</name>
</geneLocation>
<dbReference type="SUPFAM" id="SSF46626">
    <property type="entry name" value="Cytochrome c"/>
    <property type="match status" value="1"/>
</dbReference>
<keyword evidence="2" id="KW-0472">Membrane</keyword>
<gene>
    <name evidence="3" type="ORF">FUAX_49810</name>
</gene>
<dbReference type="EMBL" id="AP025319">
    <property type="protein sequence ID" value="BDD12549.1"/>
    <property type="molecule type" value="Genomic_DNA"/>
</dbReference>
<dbReference type="AlphaFoldDB" id="A0AAU9D1M6"/>
<feature type="region of interest" description="Disordered" evidence="1">
    <location>
        <begin position="40"/>
        <end position="69"/>
    </location>
</feature>
<sequence>MRLDLRVFTIYFVAMLNSIFFRLSVFSILVLSSCSGKNENQNQKAQELPKPELPAKVAKQERPKITPKPKKDYVPVEGFRFLVSNCFSCHNPRQGDEYEAPTMTRTKKAYLAKTNSREEFVKDMVAFLKNPGEAPKKMPDAVNEFGIMELVGFPDEQFKIAAEYIYDTALEEKGWYDKAKAKRNNK</sequence>
<reference evidence="3 4" key="1">
    <citation type="submission" date="2021-12" db="EMBL/GenBank/DDBJ databases">
        <title>Genome sequencing of bacteria with rrn-lacking chromosome and rrn-plasmid.</title>
        <authorList>
            <person name="Anda M."/>
            <person name="Iwasaki W."/>
        </authorList>
    </citation>
    <scope>NUCLEOTIDE SEQUENCE [LARGE SCALE GENOMIC DNA]</scope>
    <source>
        <strain evidence="3 4">DSM 100852</strain>
        <plasmid evidence="3 4">pFA5</plasmid>
    </source>
</reference>
<keyword evidence="2" id="KW-1133">Transmembrane helix</keyword>
<dbReference type="KEGG" id="fax:FUAX_49810"/>
<evidence type="ECO:0008006" key="5">
    <source>
        <dbReference type="Google" id="ProtNLM"/>
    </source>
</evidence>
<keyword evidence="2" id="KW-0812">Transmembrane</keyword>
<proteinExistence type="predicted"/>
<dbReference type="Gene3D" id="1.10.760.10">
    <property type="entry name" value="Cytochrome c-like domain"/>
    <property type="match status" value="1"/>
</dbReference>
<evidence type="ECO:0000256" key="2">
    <source>
        <dbReference type="SAM" id="Phobius"/>
    </source>
</evidence>
<evidence type="ECO:0000256" key="1">
    <source>
        <dbReference type="SAM" id="MobiDB-lite"/>
    </source>
</evidence>
<evidence type="ECO:0000313" key="3">
    <source>
        <dbReference type="EMBL" id="BDD12549.1"/>
    </source>
</evidence>
<name>A0AAU9D1M6_9BACT</name>
<feature type="transmembrane region" description="Helical" evidence="2">
    <location>
        <begin position="7"/>
        <end position="31"/>
    </location>
</feature>
<evidence type="ECO:0000313" key="4">
    <source>
        <dbReference type="Proteomes" id="UP001348817"/>
    </source>
</evidence>
<dbReference type="PROSITE" id="PS51257">
    <property type="entry name" value="PROKAR_LIPOPROTEIN"/>
    <property type="match status" value="1"/>
</dbReference>
<keyword evidence="4" id="KW-1185">Reference proteome</keyword>
<feature type="compositionally biased region" description="Basic and acidic residues" evidence="1">
    <location>
        <begin position="58"/>
        <end position="69"/>
    </location>
</feature>
<dbReference type="GO" id="GO:0009055">
    <property type="term" value="F:electron transfer activity"/>
    <property type="evidence" value="ECO:0007669"/>
    <property type="project" value="InterPro"/>
</dbReference>
<organism evidence="3 4">
    <name type="scientific">Fulvitalea axinellae</name>
    <dbReference type="NCBI Taxonomy" id="1182444"/>
    <lineage>
        <taxon>Bacteria</taxon>
        <taxon>Pseudomonadati</taxon>
        <taxon>Bacteroidota</taxon>
        <taxon>Cytophagia</taxon>
        <taxon>Cytophagales</taxon>
        <taxon>Persicobacteraceae</taxon>
        <taxon>Fulvitalea</taxon>
    </lineage>
</organism>